<evidence type="ECO:0000256" key="1">
    <source>
        <dbReference type="ARBA" id="ARBA00004401"/>
    </source>
</evidence>
<keyword evidence="3" id="KW-1015">Disulfide bond</keyword>
<evidence type="ECO:0000256" key="2">
    <source>
        <dbReference type="ARBA" id="ARBA00022734"/>
    </source>
</evidence>
<evidence type="ECO:0000313" key="6">
    <source>
        <dbReference type="Ensembl" id="ENSCCRP00010078193.1"/>
    </source>
</evidence>
<dbReference type="InterPro" id="IPR050828">
    <property type="entry name" value="C-type_lectin/matrix_domain"/>
</dbReference>
<dbReference type="InterPro" id="IPR016187">
    <property type="entry name" value="CTDL_fold"/>
</dbReference>
<evidence type="ECO:0000259" key="5">
    <source>
        <dbReference type="PROSITE" id="PS50041"/>
    </source>
</evidence>
<reference evidence="6" key="2">
    <citation type="submission" date="2025-09" db="UniProtKB">
        <authorList>
            <consortium name="Ensembl"/>
        </authorList>
    </citation>
    <scope>IDENTIFICATION</scope>
</reference>
<dbReference type="PROSITE" id="PS50041">
    <property type="entry name" value="C_TYPE_LECTIN_2"/>
    <property type="match status" value="1"/>
</dbReference>
<keyword evidence="4" id="KW-0812">Transmembrane</keyword>
<dbReference type="GO" id="GO:0005886">
    <property type="term" value="C:plasma membrane"/>
    <property type="evidence" value="ECO:0007669"/>
    <property type="project" value="UniProtKB-SubCell"/>
</dbReference>
<evidence type="ECO:0000256" key="3">
    <source>
        <dbReference type="ARBA" id="ARBA00023157"/>
    </source>
</evidence>
<dbReference type="InterPro" id="IPR018378">
    <property type="entry name" value="C-type_lectin_CS"/>
</dbReference>
<organism evidence="6 7">
    <name type="scientific">Cyprinus carpio</name>
    <name type="common">Common carp</name>
    <dbReference type="NCBI Taxonomy" id="7962"/>
    <lineage>
        <taxon>Eukaryota</taxon>
        <taxon>Metazoa</taxon>
        <taxon>Chordata</taxon>
        <taxon>Craniata</taxon>
        <taxon>Vertebrata</taxon>
        <taxon>Euteleostomi</taxon>
        <taxon>Actinopterygii</taxon>
        <taxon>Neopterygii</taxon>
        <taxon>Teleostei</taxon>
        <taxon>Ostariophysi</taxon>
        <taxon>Cypriniformes</taxon>
        <taxon>Cyprinidae</taxon>
        <taxon>Cyprininae</taxon>
        <taxon>Cyprinus</taxon>
    </lineage>
</organism>
<dbReference type="Gene3D" id="3.10.100.10">
    <property type="entry name" value="Mannose-Binding Protein A, subunit A"/>
    <property type="match status" value="1"/>
</dbReference>
<dbReference type="Proteomes" id="UP000694427">
    <property type="component" value="Unplaced"/>
</dbReference>
<dbReference type="InterPro" id="IPR033989">
    <property type="entry name" value="CD209-like_CTLD"/>
</dbReference>
<keyword evidence="7" id="KW-1185">Reference proteome</keyword>
<dbReference type="GO" id="GO:0030246">
    <property type="term" value="F:carbohydrate binding"/>
    <property type="evidence" value="ECO:0007669"/>
    <property type="project" value="UniProtKB-KW"/>
</dbReference>
<dbReference type="SUPFAM" id="SSF56436">
    <property type="entry name" value="C-type lectin-like"/>
    <property type="match status" value="1"/>
</dbReference>
<protein>
    <recommendedName>
        <fullName evidence="5">C-type lectin domain-containing protein</fullName>
    </recommendedName>
</protein>
<feature type="domain" description="C-type lectin" evidence="5">
    <location>
        <begin position="228"/>
        <end position="353"/>
    </location>
</feature>
<proteinExistence type="predicted"/>
<evidence type="ECO:0000313" key="7">
    <source>
        <dbReference type="Proteomes" id="UP000694427"/>
    </source>
</evidence>
<dbReference type="Pfam" id="PF00059">
    <property type="entry name" value="Lectin_C"/>
    <property type="match status" value="1"/>
</dbReference>
<dbReference type="AlphaFoldDB" id="A0A8C1MM91"/>
<comment type="subcellular location">
    <subcellularLocation>
        <location evidence="1">Cell membrane</location>
        <topology evidence="1">Single-pass type II membrane protein</topology>
    </subcellularLocation>
</comment>
<reference evidence="6" key="1">
    <citation type="submission" date="2025-08" db="UniProtKB">
        <authorList>
            <consortium name="Ensembl"/>
        </authorList>
    </citation>
    <scope>IDENTIFICATION</scope>
</reference>
<dbReference type="InterPro" id="IPR001304">
    <property type="entry name" value="C-type_lectin-like"/>
</dbReference>
<feature type="transmembrane region" description="Helical" evidence="4">
    <location>
        <begin position="114"/>
        <end position="137"/>
    </location>
</feature>
<dbReference type="InterPro" id="IPR016186">
    <property type="entry name" value="C-type_lectin-like/link_sf"/>
</dbReference>
<accession>A0A8C1MM91</accession>
<dbReference type="PANTHER" id="PTHR45710:SF8">
    <property type="entry name" value="RERATING FAMILY MEMBER 4"/>
    <property type="match status" value="1"/>
</dbReference>
<dbReference type="SMART" id="SM00034">
    <property type="entry name" value="CLECT"/>
    <property type="match status" value="1"/>
</dbReference>
<dbReference type="CDD" id="cd03590">
    <property type="entry name" value="CLECT_DC-SIGN_like"/>
    <property type="match status" value="1"/>
</dbReference>
<name>A0A8C1MM91_CYPCA</name>
<dbReference type="Ensembl" id="ENSCCRT00010086786.1">
    <property type="protein sequence ID" value="ENSCCRP00010078193.1"/>
    <property type="gene ID" value="ENSCCRG00010034188.1"/>
</dbReference>
<keyword evidence="2" id="KW-0430">Lectin</keyword>
<dbReference type="PANTHER" id="PTHR45710">
    <property type="entry name" value="C-TYPE LECTIN DOMAIN-CONTAINING PROTEIN 180"/>
    <property type="match status" value="1"/>
</dbReference>
<keyword evidence="4" id="KW-0472">Membrane</keyword>
<keyword evidence="4" id="KW-1133">Transmembrane helix</keyword>
<sequence>MRLPPISFFLFGEHKNISLFLIFRDRHIFKHTDSDNFLLYKNSTFYDFLILNHLKQHSSVIGHMFRQAHEMDSIYENSGFILSTVASSEKPSRFNDNSTEEQEREVTSPKWIKVLLIVLGFSLVFALGGLCALWMLYNQKLADFELLNNQHIMISKQLSAQEINGTILIRELEECKSNYTRVREHFQLHDVMKKEYFILTARYNTLRKWLSFYDAKSCNLSVDGWIACRGKLYLFSSDKLNWSSSRDVCVSKGADLVTITSQSEQDFLVSKIKETHWIGLNDLETEGHWVWVNNQTLSETGVQFWFREGPREPDNWKNQDPSGENCASLGDENGNFQSWFDASCKKQKKFICEKKY</sequence>
<evidence type="ECO:0000256" key="4">
    <source>
        <dbReference type="SAM" id="Phobius"/>
    </source>
</evidence>
<dbReference type="PROSITE" id="PS00615">
    <property type="entry name" value="C_TYPE_LECTIN_1"/>
    <property type="match status" value="1"/>
</dbReference>